<dbReference type="RefSeq" id="WP_129003138.1">
    <property type="nucleotide sequence ID" value="NZ_SDHZ01000001.1"/>
</dbReference>
<dbReference type="Gene3D" id="3.10.450.360">
    <property type="match status" value="1"/>
</dbReference>
<evidence type="ECO:0000313" key="1">
    <source>
        <dbReference type="EMBL" id="RXK87365.1"/>
    </source>
</evidence>
<dbReference type="SUPFAM" id="SSF160574">
    <property type="entry name" value="BT0923-like"/>
    <property type="match status" value="1"/>
</dbReference>
<gene>
    <name evidence="1" type="ORF">ESB13_11470</name>
</gene>
<evidence type="ECO:0000313" key="2">
    <source>
        <dbReference type="Proteomes" id="UP000290545"/>
    </source>
</evidence>
<sequence length="147" mass="17042">MKHISLCLCMCVGLIFLGQAQFRKIPLEVTDAFEKKYPRAEEVAWSSRTEYFQAAFSLYGIAFTADFTRWGAWQQSAQEILPDKLPQAVARGWQKSKFTDWKIVKAAFIVSRNETTSYRLYVSKSGIQFRYLFFTPEGQLEKETLTL</sequence>
<accession>A0A4Q1DEL2</accession>
<dbReference type="EMBL" id="SDHZ01000001">
    <property type="protein sequence ID" value="RXK87365.1"/>
    <property type="molecule type" value="Genomic_DNA"/>
</dbReference>
<dbReference type="OrthoDB" id="668972at2"/>
<keyword evidence="2" id="KW-1185">Reference proteome</keyword>
<proteinExistence type="predicted"/>
<dbReference type="AlphaFoldDB" id="A0A4Q1DEL2"/>
<protein>
    <submittedName>
        <fullName evidence="1">Uncharacterized protein</fullName>
    </submittedName>
</protein>
<comment type="caution">
    <text evidence="1">The sequence shown here is derived from an EMBL/GenBank/DDBJ whole genome shotgun (WGS) entry which is preliminary data.</text>
</comment>
<organism evidence="1 2">
    <name type="scientific">Filimonas effusa</name>
    <dbReference type="NCBI Taxonomy" id="2508721"/>
    <lineage>
        <taxon>Bacteria</taxon>
        <taxon>Pseudomonadati</taxon>
        <taxon>Bacteroidota</taxon>
        <taxon>Chitinophagia</taxon>
        <taxon>Chitinophagales</taxon>
        <taxon>Chitinophagaceae</taxon>
        <taxon>Filimonas</taxon>
    </lineage>
</organism>
<dbReference type="Proteomes" id="UP000290545">
    <property type="component" value="Unassembled WGS sequence"/>
</dbReference>
<name>A0A4Q1DEL2_9BACT</name>
<reference evidence="1 2" key="1">
    <citation type="submission" date="2019-01" db="EMBL/GenBank/DDBJ databases">
        <title>Filimonas sp. strain TTM-71.</title>
        <authorList>
            <person name="Chen W.-M."/>
        </authorList>
    </citation>
    <scope>NUCLEOTIDE SEQUENCE [LARGE SCALE GENOMIC DNA]</scope>
    <source>
        <strain evidence="1 2">TTM-71</strain>
    </source>
</reference>